<dbReference type="GO" id="GO:0051536">
    <property type="term" value="F:iron-sulfur cluster binding"/>
    <property type="evidence" value="ECO:0007669"/>
    <property type="project" value="UniProtKB-KW"/>
</dbReference>
<dbReference type="SFLD" id="SFLDG01082">
    <property type="entry name" value="B12-binding_domain_containing"/>
    <property type="match status" value="1"/>
</dbReference>
<dbReference type="Gene3D" id="3.80.30.20">
    <property type="entry name" value="tm_1862 like domain"/>
    <property type="match status" value="1"/>
</dbReference>
<dbReference type="InterPro" id="IPR051198">
    <property type="entry name" value="BchE-like"/>
</dbReference>
<dbReference type="InterPro" id="IPR058240">
    <property type="entry name" value="rSAM_sf"/>
</dbReference>
<dbReference type="RefSeq" id="WP_169417419.1">
    <property type="nucleotide sequence ID" value="NZ_JABBFX010000001.1"/>
</dbReference>
<evidence type="ECO:0000313" key="8">
    <source>
        <dbReference type="Proteomes" id="UP000541185"/>
    </source>
</evidence>
<keyword evidence="2" id="KW-0949">S-adenosyl-L-methionine</keyword>
<evidence type="ECO:0000256" key="1">
    <source>
        <dbReference type="ARBA" id="ARBA00001966"/>
    </source>
</evidence>
<dbReference type="PANTHER" id="PTHR43409:SF7">
    <property type="entry name" value="BLL1977 PROTEIN"/>
    <property type="match status" value="1"/>
</dbReference>
<evidence type="ECO:0000259" key="6">
    <source>
        <dbReference type="PROSITE" id="PS51332"/>
    </source>
</evidence>
<evidence type="ECO:0000256" key="3">
    <source>
        <dbReference type="ARBA" id="ARBA00022723"/>
    </source>
</evidence>
<keyword evidence="4" id="KW-0408">Iron</keyword>
<dbReference type="GO" id="GO:0003824">
    <property type="term" value="F:catalytic activity"/>
    <property type="evidence" value="ECO:0007669"/>
    <property type="project" value="InterPro"/>
</dbReference>
<name>A0A848GX07_9BURK</name>
<proteinExistence type="predicted"/>
<dbReference type="GO" id="GO:0005829">
    <property type="term" value="C:cytosol"/>
    <property type="evidence" value="ECO:0007669"/>
    <property type="project" value="TreeGrafter"/>
</dbReference>
<sequence>MGHLPAAFSAAPVVLASMPFGILHSPSLALGILQARLAGAGIRTACRHFTIDYAARIGTAAYQRVAGGFPRTTSLLGEWIFSHAIRPKTPAQQETYFRHVFGDYAAARGVEQELRIRSIEQILGWAEAAGDFVDYAAREILAYQPRMVCLTSVFEQNLASIALAQRLHEIAPGVTVVMGGANCEGEMGRELARRFPCIDVVVSGEGDRVIVPLVEGLLRGERWQDIASLAPLVDPQASAGNFLQARMVHDLGDPPRPDFDAYFHDLAQRPSVGAGLPVEIPMESSRGCWWGEKHHCTFCGLNGATMGFRSKAPDAVVREVQAYAASYPGRKIAFVDNIMDSGYFATLLPELARLETGTEFFYEIKSNVTRAQVRALRDAGVRHIQPGIESLSDHVLGLMKKGVSAMQNLQLLKWCMEYAVRVDWNVLWGFPGESPEDYEAMARMVPWLVHLEPPARGSRIRLDRHSPNFKEAEAFGFTRVRPYPAYGLVHDGLPAQAVAKLAYFFEADHALDAQVDAYTRPLAEAIACWHEVHARSTFFSLEREGAVVLVDTRPARTGPQTRVLQDVSAQLVMRCDTARTVSGLARELPEYSPARIREELDALCAQGVVWSDGRRYLGLAVAFTTFLESRRRGRLEQGMDAMLAAAGT</sequence>
<dbReference type="SUPFAM" id="SSF102114">
    <property type="entry name" value="Radical SAM enzymes"/>
    <property type="match status" value="1"/>
</dbReference>
<dbReference type="InterPro" id="IPR023984">
    <property type="entry name" value="rSAM_ocin_1"/>
</dbReference>
<dbReference type="PROSITE" id="PS51332">
    <property type="entry name" value="B12_BINDING"/>
    <property type="match status" value="1"/>
</dbReference>
<dbReference type="GO" id="GO:0031419">
    <property type="term" value="F:cobalamin binding"/>
    <property type="evidence" value="ECO:0007669"/>
    <property type="project" value="InterPro"/>
</dbReference>
<dbReference type="InterPro" id="IPR023404">
    <property type="entry name" value="rSAM_horseshoe"/>
</dbReference>
<organism evidence="7 8">
    <name type="scientific">Ramlibacter agri</name>
    <dbReference type="NCBI Taxonomy" id="2728837"/>
    <lineage>
        <taxon>Bacteria</taxon>
        <taxon>Pseudomonadati</taxon>
        <taxon>Pseudomonadota</taxon>
        <taxon>Betaproteobacteria</taxon>
        <taxon>Burkholderiales</taxon>
        <taxon>Comamonadaceae</taxon>
        <taxon>Ramlibacter</taxon>
    </lineage>
</organism>
<feature type="domain" description="B12-binding" evidence="6">
    <location>
        <begin position="122"/>
        <end position="224"/>
    </location>
</feature>
<evidence type="ECO:0000313" key="7">
    <source>
        <dbReference type="EMBL" id="NML43196.1"/>
    </source>
</evidence>
<dbReference type="SFLD" id="SFLDS00029">
    <property type="entry name" value="Radical_SAM"/>
    <property type="match status" value="1"/>
</dbReference>
<dbReference type="GO" id="GO:0046872">
    <property type="term" value="F:metal ion binding"/>
    <property type="evidence" value="ECO:0007669"/>
    <property type="project" value="UniProtKB-KW"/>
</dbReference>
<dbReference type="SMART" id="SM00729">
    <property type="entry name" value="Elp3"/>
    <property type="match status" value="1"/>
</dbReference>
<dbReference type="Proteomes" id="UP000541185">
    <property type="component" value="Unassembled WGS sequence"/>
</dbReference>
<evidence type="ECO:0000256" key="5">
    <source>
        <dbReference type="ARBA" id="ARBA00023014"/>
    </source>
</evidence>
<evidence type="ECO:0000256" key="2">
    <source>
        <dbReference type="ARBA" id="ARBA00022691"/>
    </source>
</evidence>
<comment type="cofactor">
    <cofactor evidence="1">
        <name>[4Fe-4S] cluster</name>
        <dbReference type="ChEBI" id="CHEBI:49883"/>
    </cofactor>
</comment>
<dbReference type="InterPro" id="IPR006638">
    <property type="entry name" value="Elp3/MiaA/NifB-like_rSAM"/>
</dbReference>
<protein>
    <submittedName>
        <fullName evidence="7">RiPP maturation radical SAM protein 1</fullName>
    </submittedName>
</protein>
<keyword evidence="3" id="KW-0479">Metal-binding</keyword>
<accession>A0A848GX07</accession>
<dbReference type="NCBIfam" id="TIGR03975">
    <property type="entry name" value="rSAM_ocin_1"/>
    <property type="match status" value="1"/>
</dbReference>
<dbReference type="Gene3D" id="3.40.50.280">
    <property type="entry name" value="Cobalamin-binding domain"/>
    <property type="match status" value="1"/>
</dbReference>
<dbReference type="PANTHER" id="PTHR43409">
    <property type="entry name" value="ANAEROBIC MAGNESIUM-PROTOPORPHYRIN IX MONOMETHYL ESTER CYCLASE-RELATED"/>
    <property type="match status" value="1"/>
</dbReference>
<comment type="caution">
    <text evidence="7">The sequence shown here is derived from an EMBL/GenBank/DDBJ whole genome shotgun (WGS) entry which is preliminary data.</text>
</comment>
<dbReference type="InterPro" id="IPR007197">
    <property type="entry name" value="rSAM"/>
</dbReference>
<evidence type="ECO:0000256" key="4">
    <source>
        <dbReference type="ARBA" id="ARBA00023004"/>
    </source>
</evidence>
<keyword evidence="8" id="KW-1185">Reference proteome</keyword>
<reference evidence="7 8" key="1">
    <citation type="submission" date="2020-04" db="EMBL/GenBank/DDBJ databases">
        <title>Ramlibacter sp. G-1-2-2 isolated from soil.</title>
        <authorList>
            <person name="Dahal R.H."/>
        </authorList>
    </citation>
    <scope>NUCLEOTIDE SEQUENCE [LARGE SCALE GENOMIC DNA]</scope>
    <source>
        <strain evidence="7 8">G-1-2-2</strain>
    </source>
</reference>
<dbReference type="SFLD" id="SFLDF00324">
    <property type="entry name" value="bacteriocin_maturation"/>
    <property type="match status" value="1"/>
</dbReference>
<dbReference type="Pfam" id="PF04055">
    <property type="entry name" value="Radical_SAM"/>
    <property type="match status" value="1"/>
</dbReference>
<keyword evidence="5" id="KW-0411">Iron-sulfur</keyword>
<dbReference type="InterPro" id="IPR006158">
    <property type="entry name" value="Cobalamin-bd"/>
</dbReference>
<gene>
    <name evidence="7" type="ORF">HHL11_05500</name>
</gene>
<dbReference type="AlphaFoldDB" id="A0A848GX07"/>
<dbReference type="EMBL" id="JABBFX010000001">
    <property type="protein sequence ID" value="NML43196.1"/>
    <property type="molecule type" value="Genomic_DNA"/>
</dbReference>